<name>A0AAX3JP02_9SPIR</name>
<dbReference type="Proteomes" id="UP001164513">
    <property type="component" value="Plasmid pZSt-lp66"/>
</dbReference>
<accession>A0AAX3JP02</accession>
<gene>
    <name evidence="1" type="ORF">O5404_05165</name>
</gene>
<dbReference type="AlphaFoldDB" id="A0AAX3JP02"/>
<keyword evidence="1" id="KW-0614">Plasmid</keyword>
<evidence type="ECO:0000313" key="2">
    <source>
        <dbReference type="Proteomes" id="UP001164513"/>
    </source>
</evidence>
<organism evidence="1 2">
    <name type="scientific">Borrelia miyamotoi</name>
    <dbReference type="NCBI Taxonomy" id="47466"/>
    <lineage>
        <taxon>Bacteria</taxon>
        <taxon>Pseudomonadati</taxon>
        <taxon>Spirochaetota</taxon>
        <taxon>Spirochaetia</taxon>
        <taxon>Spirochaetales</taxon>
        <taxon>Borreliaceae</taxon>
        <taxon>Borrelia</taxon>
    </lineage>
</organism>
<dbReference type="RefSeq" id="WP_172966320.1">
    <property type="nucleotide sequence ID" value="NZ_CP044628.1"/>
</dbReference>
<protein>
    <submittedName>
        <fullName evidence="1">Uncharacterized protein</fullName>
    </submittedName>
</protein>
<proteinExistence type="predicted"/>
<geneLocation type="plasmid" evidence="1 2">
    <name>pZSt-lp66</name>
</geneLocation>
<evidence type="ECO:0000313" key="1">
    <source>
        <dbReference type="EMBL" id="WAZ72414.1"/>
    </source>
</evidence>
<dbReference type="EMBL" id="CP114723">
    <property type="protein sequence ID" value="WAZ72414.1"/>
    <property type="molecule type" value="Genomic_DNA"/>
</dbReference>
<reference evidence="1" key="1">
    <citation type="submission" date="2022-12" db="EMBL/GenBank/DDBJ databases">
        <title>B. miyamotoi WGS.</title>
        <authorList>
            <person name="Gabriele M."/>
            <person name="Kuleshov K.V."/>
            <person name="Hepner S."/>
            <person name="Hoornstra D."/>
            <person name="Hovius J.W."/>
            <person name="Platonov A.E."/>
            <person name="Fingerle V."/>
            <person name="Strube C."/>
        </authorList>
    </citation>
    <scope>NUCLEOTIDE SEQUENCE</scope>
    <source>
        <strain evidence="1">ZStruIII14-9</strain>
        <plasmid evidence="1">pZSt-lp66</plasmid>
    </source>
</reference>
<sequence length="53" mass="6183">MKLVLNNDFLPTSIVIKLYLSKKSANITDNPELRKATFQLKPLILKNEQQRKK</sequence>